<evidence type="ECO:0000313" key="1">
    <source>
        <dbReference type="EMBL" id="TDQ08261.1"/>
    </source>
</evidence>
<dbReference type="OrthoDB" id="773376at2"/>
<sequence>MQGINKARHLHLVDALLQLEDLIAGLEMSPEPYAELKSKRLELEDSYRVYLNILDRLAFHIATYEDLFMEVKVQYAVNHFKELKKQVQPKSLAAEKLKESIVLACST</sequence>
<comment type="caution">
    <text evidence="1">The sequence shown here is derived from an EMBL/GenBank/DDBJ whole genome shotgun (WGS) entry which is preliminary data.</text>
</comment>
<accession>A0A4R6SV79</accession>
<keyword evidence="2" id="KW-1185">Reference proteome</keyword>
<name>A0A4R6SV79_9SPHI</name>
<dbReference type="RefSeq" id="WP_133576652.1">
    <property type="nucleotide sequence ID" value="NZ_SNYC01000005.1"/>
</dbReference>
<dbReference type="Proteomes" id="UP000295620">
    <property type="component" value="Unassembled WGS sequence"/>
</dbReference>
<protein>
    <submittedName>
        <fullName evidence="1">Uncharacterized protein</fullName>
    </submittedName>
</protein>
<evidence type="ECO:0000313" key="2">
    <source>
        <dbReference type="Proteomes" id="UP000295620"/>
    </source>
</evidence>
<organism evidence="1 2">
    <name type="scientific">Pedobacter metabolipauper</name>
    <dbReference type="NCBI Taxonomy" id="425513"/>
    <lineage>
        <taxon>Bacteria</taxon>
        <taxon>Pseudomonadati</taxon>
        <taxon>Bacteroidota</taxon>
        <taxon>Sphingobacteriia</taxon>
        <taxon>Sphingobacteriales</taxon>
        <taxon>Sphingobacteriaceae</taxon>
        <taxon>Pedobacter</taxon>
    </lineage>
</organism>
<gene>
    <name evidence="1" type="ORF">ATK78_2769</name>
</gene>
<dbReference type="EMBL" id="SNYC01000005">
    <property type="protein sequence ID" value="TDQ08261.1"/>
    <property type="molecule type" value="Genomic_DNA"/>
</dbReference>
<dbReference type="AlphaFoldDB" id="A0A4R6SV79"/>
<reference evidence="1 2" key="1">
    <citation type="submission" date="2019-03" db="EMBL/GenBank/DDBJ databases">
        <title>Genomic Encyclopedia of Archaeal and Bacterial Type Strains, Phase II (KMG-II): from individual species to whole genera.</title>
        <authorList>
            <person name="Goeker M."/>
        </authorList>
    </citation>
    <scope>NUCLEOTIDE SEQUENCE [LARGE SCALE GENOMIC DNA]</scope>
    <source>
        <strain evidence="1 2">DSM 19035</strain>
    </source>
</reference>
<proteinExistence type="predicted"/>